<dbReference type="InterPro" id="IPR019734">
    <property type="entry name" value="TPR_rpt"/>
</dbReference>
<name>A0A1W9KP63_9BURK</name>
<dbReference type="InterPro" id="IPR011990">
    <property type="entry name" value="TPR-like_helical_dom_sf"/>
</dbReference>
<evidence type="ECO:0000313" key="2">
    <source>
        <dbReference type="EMBL" id="OQW85945.1"/>
    </source>
</evidence>
<dbReference type="SMART" id="SM00028">
    <property type="entry name" value="TPR"/>
    <property type="match status" value="2"/>
</dbReference>
<gene>
    <name evidence="2" type="ORF">BWK72_19740</name>
</gene>
<dbReference type="Pfam" id="PF14559">
    <property type="entry name" value="TPR_19"/>
    <property type="match status" value="1"/>
</dbReference>
<dbReference type="EMBL" id="MTEI01000028">
    <property type="protein sequence ID" value="OQW85945.1"/>
    <property type="molecule type" value="Genomic_DNA"/>
</dbReference>
<comment type="caution">
    <text evidence="2">The sequence shown here is derived from an EMBL/GenBank/DDBJ whole genome shotgun (WGS) entry which is preliminary data.</text>
</comment>
<keyword evidence="1" id="KW-0802">TPR repeat</keyword>
<dbReference type="Gene3D" id="1.25.40.10">
    <property type="entry name" value="Tetratricopeptide repeat domain"/>
    <property type="match status" value="1"/>
</dbReference>
<reference evidence="2 3" key="1">
    <citation type="submission" date="2017-01" db="EMBL/GenBank/DDBJ databases">
        <title>Novel large sulfur bacteria in the metagenomes of groundwater-fed chemosynthetic microbial mats in the Lake Huron basin.</title>
        <authorList>
            <person name="Sharrar A.M."/>
            <person name="Flood B.E."/>
            <person name="Bailey J.V."/>
            <person name="Jones D.S."/>
            <person name="Biddanda B."/>
            <person name="Ruberg S.A."/>
            <person name="Marcus D.N."/>
            <person name="Dick G.J."/>
        </authorList>
    </citation>
    <scope>NUCLEOTIDE SEQUENCE [LARGE SCALE GENOMIC DNA]</scope>
    <source>
        <strain evidence="2">A7</strain>
    </source>
</reference>
<proteinExistence type="predicted"/>
<accession>A0A1W9KP63</accession>
<dbReference type="Proteomes" id="UP000192505">
    <property type="component" value="Unassembled WGS sequence"/>
</dbReference>
<organism evidence="2 3">
    <name type="scientific">Rhodoferax ferrireducens</name>
    <dbReference type="NCBI Taxonomy" id="192843"/>
    <lineage>
        <taxon>Bacteria</taxon>
        <taxon>Pseudomonadati</taxon>
        <taxon>Pseudomonadota</taxon>
        <taxon>Betaproteobacteria</taxon>
        <taxon>Burkholderiales</taxon>
        <taxon>Comamonadaceae</taxon>
        <taxon>Rhodoferax</taxon>
    </lineage>
</organism>
<sequence length="158" mass="17138">MLANLTNNFASKLAPARRDSSNEQSGLIPPIAPSAEDLLASAHAFADRGDYDRAAQTCRQALTIAPLAPEPHFLLAQLAQLNGDFEQARQLLDKTLYLDPCNVAATLELAALCERTENVLRAQTLRRAALDIVRALPGDAVIEPYETTAAEMAQWLAQ</sequence>
<dbReference type="PROSITE" id="PS50005">
    <property type="entry name" value="TPR"/>
    <property type="match status" value="1"/>
</dbReference>
<feature type="repeat" description="TPR" evidence="1">
    <location>
        <begin position="69"/>
        <end position="102"/>
    </location>
</feature>
<dbReference type="SUPFAM" id="SSF48452">
    <property type="entry name" value="TPR-like"/>
    <property type="match status" value="1"/>
</dbReference>
<dbReference type="AlphaFoldDB" id="A0A1W9KP63"/>
<protein>
    <submittedName>
        <fullName evidence="2">Uncharacterized protein</fullName>
    </submittedName>
</protein>
<evidence type="ECO:0000313" key="3">
    <source>
        <dbReference type="Proteomes" id="UP000192505"/>
    </source>
</evidence>
<evidence type="ECO:0000256" key="1">
    <source>
        <dbReference type="PROSITE-ProRule" id="PRU00339"/>
    </source>
</evidence>